<evidence type="ECO:0000256" key="4">
    <source>
        <dbReference type="ARBA" id="ARBA00023274"/>
    </source>
</evidence>
<comment type="subunit">
    <text evidence="2 5">Part of the 50S ribosomal subunit.</text>
</comment>
<dbReference type="EMBL" id="JBHRYQ010000001">
    <property type="protein sequence ID" value="MFC3810091.1"/>
    <property type="molecule type" value="Genomic_DNA"/>
</dbReference>
<accession>A0ABV7YT05</accession>
<dbReference type="SUPFAM" id="SSF55129">
    <property type="entry name" value="Ribosomal protein L30p/L7e"/>
    <property type="match status" value="1"/>
</dbReference>
<dbReference type="Pfam" id="PF00327">
    <property type="entry name" value="Ribosomal_L30"/>
    <property type="match status" value="1"/>
</dbReference>
<evidence type="ECO:0000256" key="3">
    <source>
        <dbReference type="ARBA" id="ARBA00022980"/>
    </source>
</evidence>
<dbReference type="PIRSF" id="PIRSF002211">
    <property type="entry name" value="Ribosomal_L30_bac-type"/>
    <property type="match status" value="1"/>
</dbReference>
<proteinExistence type="inferred from homology"/>
<keyword evidence="3 5" id="KW-0689">Ribosomal protein</keyword>
<keyword evidence="8" id="KW-1185">Reference proteome</keyword>
<dbReference type="GO" id="GO:0005840">
    <property type="term" value="C:ribosome"/>
    <property type="evidence" value="ECO:0007669"/>
    <property type="project" value="UniProtKB-KW"/>
</dbReference>
<dbReference type="InterPro" id="IPR016082">
    <property type="entry name" value="Ribosomal_uL30_ferredoxin-like"/>
</dbReference>
<name>A0ABV7YT05_9BACT</name>
<comment type="similarity">
    <text evidence="1 5">Belongs to the universal ribosomal protein uL30 family.</text>
</comment>
<reference evidence="8" key="1">
    <citation type="journal article" date="2019" name="Int. J. Syst. Evol. Microbiol.">
        <title>The Global Catalogue of Microorganisms (GCM) 10K type strain sequencing project: providing services to taxonomists for standard genome sequencing and annotation.</title>
        <authorList>
            <consortium name="The Broad Institute Genomics Platform"/>
            <consortium name="The Broad Institute Genome Sequencing Center for Infectious Disease"/>
            <person name="Wu L."/>
            <person name="Ma J."/>
        </authorList>
    </citation>
    <scope>NUCLEOTIDE SEQUENCE [LARGE SCALE GENOMIC DNA]</scope>
    <source>
        <strain evidence="8">CECT 7956</strain>
    </source>
</reference>
<dbReference type="PANTHER" id="PTHR15892">
    <property type="entry name" value="MITOCHONDRIAL RIBOSOMAL PROTEIN L30"/>
    <property type="match status" value="1"/>
</dbReference>
<evidence type="ECO:0000256" key="1">
    <source>
        <dbReference type="ARBA" id="ARBA00007594"/>
    </source>
</evidence>
<evidence type="ECO:0000313" key="8">
    <source>
        <dbReference type="Proteomes" id="UP001595616"/>
    </source>
</evidence>
<dbReference type="NCBIfam" id="TIGR01308">
    <property type="entry name" value="rpmD_bact"/>
    <property type="match status" value="1"/>
</dbReference>
<dbReference type="Proteomes" id="UP001595616">
    <property type="component" value="Unassembled WGS sequence"/>
</dbReference>
<evidence type="ECO:0000259" key="6">
    <source>
        <dbReference type="Pfam" id="PF00327"/>
    </source>
</evidence>
<dbReference type="InterPro" id="IPR036919">
    <property type="entry name" value="Ribo_uL30_ferredoxin-like_sf"/>
</dbReference>
<sequence length="59" mass="6660">MSKIKITQVRSLIDRPKRQKLTMEALGLTKIGKSVEKDVNPAIEGMVRKISHLVKVENC</sequence>
<keyword evidence="4 5" id="KW-0687">Ribonucleoprotein</keyword>
<evidence type="ECO:0000313" key="7">
    <source>
        <dbReference type="EMBL" id="MFC3810091.1"/>
    </source>
</evidence>
<dbReference type="PANTHER" id="PTHR15892:SF2">
    <property type="entry name" value="LARGE RIBOSOMAL SUBUNIT PROTEIN UL30M"/>
    <property type="match status" value="1"/>
</dbReference>
<evidence type="ECO:0000256" key="5">
    <source>
        <dbReference type="HAMAP-Rule" id="MF_01371"/>
    </source>
</evidence>
<protein>
    <recommendedName>
        <fullName evidence="5">Large ribosomal subunit protein uL30</fullName>
    </recommendedName>
</protein>
<evidence type="ECO:0000256" key="2">
    <source>
        <dbReference type="ARBA" id="ARBA00011838"/>
    </source>
</evidence>
<organism evidence="7 8">
    <name type="scientific">Lacihabitans lacunae</name>
    <dbReference type="NCBI Taxonomy" id="1028214"/>
    <lineage>
        <taxon>Bacteria</taxon>
        <taxon>Pseudomonadati</taxon>
        <taxon>Bacteroidota</taxon>
        <taxon>Cytophagia</taxon>
        <taxon>Cytophagales</taxon>
        <taxon>Leadbetterellaceae</taxon>
        <taxon>Lacihabitans</taxon>
    </lineage>
</organism>
<gene>
    <name evidence="5 7" type="primary">rpmD</name>
    <name evidence="7" type="ORF">ACFOOI_05465</name>
</gene>
<feature type="domain" description="Large ribosomal subunit protein uL30-like ferredoxin-like fold" evidence="6">
    <location>
        <begin position="4"/>
        <end position="54"/>
    </location>
</feature>
<dbReference type="Gene3D" id="3.30.1390.20">
    <property type="entry name" value="Ribosomal protein L30, ferredoxin-like fold domain"/>
    <property type="match status" value="1"/>
</dbReference>
<dbReference type="CDD" id="cd01658">
    <property type="entry name" value="Ribosomal_L30"/>
    <property type="match status" value="1"/>
</dbReference>
<dbReference type="HAMAP" id="MF_01371_B">
    <property type="entry name" value="Ribosomal_uL30_B"/>
    <property type="match status" value="1"/>
</dbReference>
<comment type="caution">
    <text evidence="7">The sequence shown here is derived from an EMBL/GenBank/DDBJ whole genome shotgun (WGS) entry which is preliminary data.</text>
</comment>
<dbReference type="InterPro" id="IPR005996">
    <property type="entry name" value="Ribosomal_uL30_bac-type"/>
</dbReference>
<dbReference type="RefSeq" id="WP_379835904.1">
    <property type="nucleotide sequence ID" value="NZ_JBHRYQ010000001.1"/>
</dbReference>